<dbReference type="AlphaFoldDB" id="A0A9J5X4B2"/>
<organism evidence="2 3">
    <name type="scientific">Solanum commersonii</name>
    <name type="common">Commerson's wild potato</name>
    <name type="synonym">Commerson's nightshade</name>
    <dbReference type="NCBI Taxonomy" id="4109"/>
    <lineage>
        <taxon>Eukaryota</taxon>
        <taxon>Viridiplantae</taxon>
        <taxon>Streptophyta</taxon>
        <taxon>Embryophyta</taxon>
        <taxon>Tracheophyta</taxon>
        <taxon>Spermatophyta</taxon>
        <taxon>Magnoliopsida</taxon>
        <taxon>eudicotyledons</taxon>
        <taxon>Gunneridae</taxon>
        <taxon>Pentapetalae</taxon>
        <taxon>asterids</taxon>
        <taxon>lamiids</taxon>
        <taxon>Solanales</taxon>
        <taxon>Solanaceae</taxon>
        <taxon>Solanoideae</taxon>
        <taxon>Solaneae</taxon>
        <taxon>Solanum</taxon>
    </lineage>
</organism>
<proteinExistence type="predicted"/>
<reference evidence="2 3" key="1">
    <citation type="submission" date="2020-09" db="EMBL/GenBank/DDBJ databases">
        <title>De no assembly of potato wild relative species, Solanum commersonii.</title>
        <authorList>
            <person name="Cho K."/>
        </authorList>
    </citation>
    <scope>NUCLEOTIDE SEQUENCE [LARGE SCALE GENOMIC DNA]</scope>
    <source>
        <strain evidence="2">LZ3.2</strain>
        <tissue evidence="2">Leaf</tissue>
    </source>
</reference>
<evidence type="ECO:0000313" key="3">
    <source>
        <dbReference type="Proteomes" id="UP000824120"/>
    </source>
</evidence>
<dbReference type="Proteomes" id="UP000824120">
    <property type="component" value="Chromosome 10"/>
</dbReference>
<evidence type="ECO:0000313" key="2">
    <source>
        <dbReference type="EMBL" id="KAG5582591.1"/>
    </source>
</evidence>
<keyword evidence="1" id="KW-0472">Membrane</keyword>
<sequence length="88" mass="10248">MTTPTHIDKLASVPRVLAAVILESCIWCLHFSLLVLLWLIFSLLYGNPFKTCVLKVQIKHGMRHEKVKKLLKRIEDLNKRTEEVHTLE</sequence>
<comment type="caution">
    <text evidence="2">The sequence shown here is derived from an EMBL/GenBank/DDBJ whole genome shotgun (WGS) entry which is preliminary data.</text>
</comment>
<accession>A0A9J5X4B2</accession>
<gene>
    <name evidence="2" type="ORF">H5410_053218</name>
</gene>
<name>A0A9J5X4B2_SOLCO</name>
<protein>
    <submittedName>
        <fullName evidence="2">Uncharacterized protein</fullName>
    </submittedName>
</protein>
<dbReference type="EMBL" id="JACXVP010000010">
    <property type="protein sequence ID" value="KAG5582591.1"/>
    <property type="molecule type" value="Genomic_DNA"/>
</dbReference>
<evidence type="ECO:0000256" key="1">
    <source>
        <dbReference type="SAM" id="Phobius"/>
    </source>
</evidence>
<keyword evidence="1" id="KW-1133">Transmembrane helix</keyword>
<keyword evidence="1" id="KW-0812">Transmembrane</keyword>
<feature type="transmembrane region" description="Helical" evidence="1">
    <location>
        <begin position="20"/>
        <end position="45"/>
    </location>
</feature>
<keyword evidence="3" id="KW-1185">Reference proteome</keyword>